<gene>
    <name evidence="2" type="ORF">CKY28_09745</name>
</gene>
<dbReference type="AlphaFoldDB" id="A0A2A2SFA3"/>
<feature type="domain" description="Immunity MXAN-0049 protein" evidence="1">
    <location>
        <begin position="33"/>
        <end position="257"/>
    </location>
</feature>
<evidence type="ECO:0000259" key="1">
    <source>
        <dbReference type="Pfam" id="PF07791"/>
    </source>
</evidence>
<keyword evidence="3" id="KW-1185">Reference proteome</keyword>
<reference evidence="3" key="1">
    <citation type="submission" date="2017-09" db="EMBL/GenBank/DDBJ databases">
        <authorList>
            <person name="Feng G."/>
            <person name="Zhu H."/>
        </authorList>
    </citation>
    <scope>NUCLEOTIDE SEQUENCE [LARGE SCALE GENOMIC DNA]</scope>
    <source>
        <strain evidence="3">1PNM-20</strain>
    </source>
</reference>
<organism evidence="2 3">
    <name type="scientific">Sphingomonas lenta</name>
    <dbReference type="NCBI Taxonomy" id="1141887"/>
    <lineage>
        <taxon>Bacteria</taxon>
        <taxon>Pseudomonadati</taxon>
        <taxon>Pseudomonadota</taxon>
        <taxon>Alphaproteobacteria</taxon>
        <taxon>Sphingomonadales</taxon>
        <taxon>Sphingomonadaceae</taxon>
        <taxon>Sphingomonas</taxon>
    </lineage>
</organism>
<dbReference type="Proteomes" id="UP000218151">
    <property type="component" value="Unassembled WGS sequence"/>
</dbReference>
<evidence type="ECO:0000313" key="3">
    <source>
        <dbReference type="Proteomes" id="UP000218151"/>
    </source>
</evidence>
<accession>A0A2A2SFA3</accession>
<dbReference type="InterPro" id="IPR012433">
    <property type="entry name" value="Imm11"/>
</dbReference>
<dbReference type="OrthoDB" id="9813630at2"/>
<sequence>MIDPDRIIRIEGEGLLPPAYEPQIPAGMREDEKVRVIPPCPPWRSQTAAELVDVFHGRSPQDQRYWFFREAYESKLPDGMTWEGDPGPGQPHFGSGCGLDRVPDNSVFRFHTSTARIKMPDLWNYRGMLVMSGRLLELFREVDADALVWKRLLIRGKDGGTVPGDFYLVDVVRNIPAIDIANSIVEYRGPSGPYPPALVGYVSCRVRDDLDPSLHVFRQTKFGLSGGYRVIVSAALRRRLLDIKPSLTNMHFTACGDL</sequence>
<evidence type="ECO:0000313" key="2">
    <source>
        <dbReference type="EMBL" id="PAX07885.1"/>
    </source>
</evidence>
<comment type="caution">
    <text evidence="2">The sequence shown here is derived from an EMBL/GenBank/DDBJ whole genome shotgun (WGS) entry which is preliminary data.</text>
</comment>
<dbReference type="Pfam" id="PF07791">
    <property type="entry name" value="Imm11"/>
    <property type="match status" value="1"/>
</dbReference>
<proteinExistence type="predicted"/>
<dbReference type="RefSeq" id="WP_095998128.1">
    <property type="nucleotide sequence ID" value="NZ_NSLI01000003.1"/>
</dbReference>
<name>A0A2A2SFA3_9SPHN</name>
<dbReference type="EMBL" id="NSLI01000003">
    <property type="protein sequence ID" value="PAX07885.1"/>
    <property type="molecule type" value="Genomic_DNA"/>
</dbReference>
<protein>
    <recommendedName>
        <fullName evidence="1">Immunity MXAN-0049 protein domain-containing protein</fullName>
    </recommendedName>
</protein>